<evidence type="ECO:0000256" key="6">
    <source>
        <dbReference type="ARBA" id="ARBA00022576"/>
    </source>
</evidence>
<dbReference type="Gene3D" id="3.40.640.10">
    <property type="entry name" value="Type I PLP-dependent aspartate aminotransferase-like (Major domain)"/>
    <property type="match status" value="1"/>
</dbReference>
<dbReference type="GO" id="GO:0006526">
    <property type="term" value="P:L-arginine biosynthetic process"/>
    <property type="evidence" value="ECO:0007669"/>
    <property type="project" value="UniProtKB-ARBA"/>
</dbReference>
<dbReference type="PANTHER" id="PTHR11986">
    <property type="entry name" value="AMINOTRANSFERASE CLASS III"/>
    <property type="match status" value="1"/>
</dbReference>
<dbReference type="InterPro" id="IPR015421">
    <property type="entry name" value="PyrdxlP-dep_Trfase_major"/>
</dbReference>
<dbReference type="InterPro" id="IPR005814">
    <property type="entry name" value="Aminotrans_3"/>
</dbReference>
<dbReference type="SUPFAM" id="SSF53383">
    <property type="entry name" value="PLP-dependent transferases"/>
    <property type="match status" value="1"/>
</dbReference>
<keyword evidence="8" id="KW-0808">Transferase</keyword>
<dbReference type="Gene3D" id="3.90.1150.10">
    <property type="entry name" value="Aspartate Aminotransferase, domain 1"/>
    <property type="match status" value="1"/>
</dbReference>
<evidence type="ECO:0000256" key="7">
    <source>
        <dbReference type="ARBA" id="ARBA00022605"/>
    </source>
</evidence>
<comment type="cofactor">
    <cofactor evidence="2">
        <name>pyridoxal 5'-phosphate</name>
        <dbReference type="ChEBI" id="CHEBI:597326"/>
    </cofactor>
</comment>
<comment type="pathway">
    <text evidence="4">Amino-acid biosynthesis; L-arginine biosynthesis; N(2)-acetyl-L-ornithine from L-glutamate: step 4/4.</text>
</comment>
<dbReference type="GO" id="GO:0042802">
    <property type="term" value="F:identical protein binding"/>
    <property type="evidence" value="ECO:0007669"/>
    <property type="project" value="TreeGrafter"/>
</dbReference>
<protein>
    <submittedName>
        <fullName evidence="12">Transaminase</fullName>
    </submittedName>
</protein>
<keyword evidence="7" id="KW-0028">Amino-acid biosynthesis</keyword>
<organism evidence="12 13">
    <name type="scientific">Lithospermum erythrorhizon</name>
    <name type="common">Purple gromwell</name>
    <name type="synonym">Lithospermum officinale var. erythrorhizon</name>
    <dbReference type="NCBI Taxonomy" id="34254"/>
    <lineage>
        <taxon>Eukaryota</taxon>
        <taxon>Viridiplantae</taxon>
        <taxon>Streptophyta</taxon>
        <taxon>Embryophyta</taxon>
        <taxon>Tracheophyta</taxon>
        <taxon>Spermatophyta</taxon>
        <taxon>Magnoliopsida</taxon>
        <taxon>eudicotyledons</taxon>
        <taxon>Gunneridae</taxon>
        <taxon>Pentapetalae</taxon>
        <taxon>asterids</taxon>
        <taxon>lamiids</taxon>
        <taxon>Boraginales</taxon>
        <taxon>Boraginaceae</taxon>
        <taxon>Boraginoideae</taxon>
        <taxon>Lithospermeae</taxon>
        <taxon>Lithospermum</taxon>
    </lineage>
</organism>
<comment type="catalytic activity">
    <reaction evidence="1">
        <text>glyoxylate + L-alanine = glycine + pyruvate</text>
        <dbReference type="Rhea" id="RHEA:24248"/>
        <dbReference type="ChEBI" id="CHEBI:15361"/>
        <dbReference type="ChEBI" id="CHEBI:36655"/>
        <dbReference type="ChEBI" id="CHEBI:57305"/>
        <dbReference type="ChEBI" id="CHEBI:57972"/>
        <dbReference type="EC" id="2.6.1.44"/>
    </reaction>
</comment>
<evidence type="ECO:0000256" key="1">
    <source>
        <dbReference type="ARBA" id="ARBA00001781"/>
    </source>
</evidence>
<name>A0AAV3NWB7_LITER</name>
<keyword evidence="9 11" id="KW-0663">Pyridoxal phosphate</keyword>
<evidence type="ECO:0000313" key="13">
    <source>
        <dbReference type="Proteomes" id="UP001454036"/>
    </source>
</evidence>
<dbReference type="EMBL" id="BAABME010000529">
    <property type="protein sequence ID" value="GAA0143539.1"/>
    <property type="molecule type" value="Genomic_DNA"/>
</dbReference>
<sequence>MHFLKCPSWKIHLIPSNGWRVSSCVKVEYLKVLNTGLSSKEVIEDENKYLVGTYARTPLVLTSGKGCELFDIDGKEYLDLTSGIAVNALGHGDVDWVEALVKQANTLSHVSNIYYSLPQIELAKRLVTNSFADRVFFTNSGTEATEAAIKFARKFQRTLHSGDQKPPFEFIAYSNCFHGRTMGALALTYKEHYRIPFEPVMPGVHFLEYGDTEASVKLIQSGKIAAVFVEPIQGEGGIYRAKKQFLQSLRDACDQTGALLVYDEVQCGLGRTGHLWAHEPYGVYPDIMTLAKPLAGGLPIGAVLVKEKVSDAINFGDHGSTFAGSPLVCHAATVTFDKISDPSFLASVSKKGKYFKELLVEKLGSNPHVKEVRGAGLIIGIELDVSASALVDACRESGLLVLTAGKGNVVRIVPPLIISEEELNLAAEILADCMPVLGDSN</sequence>
<dbReference type="Proteomes" id="UP001454036">
    <property type="component" value="Unassembled WGS sequence"/>
</dbReference>
<dbReference type="PANTHER" id="PTHR11986:SF79">
    <property type="entry name" value="ACETYLORNITHINE AMINOTRANSFERASE, MITOCHONDRIAL"/>
    <property type="match status" value="1"/>
</dbReference>
<dbReference type="InterPro" id="IPR050103">
    <property type="entry name" value="Class-III_PLP-dep_AT"/>
</dbReference>
<dbReference type="CDD" id="cd00610">
    <property type="entry name" value="OAT_like"/>
    <property type="match status" value="1"/>
</dbReference>
<dbReference type="GO" id="GO:0008453">
    <property type="term" value="F:alanine-glyoxylate transaminase activity"/>
    <property type="evidence" value="ECO:0007669"/>
    <property type="project" value="UniProtKB-EC"/>
</dbReference>
<dbReference type="PROSITE" id="PS00600">
    <property type="entry name" value="AA_TRANSFER_CLASS_3"/>
    <property type="match status" value="1"/>
</dbReference>
<dbReference type="GO" id="GO:0005739">
    <property type="term" value="C:mitochondrion"/>
    <property type="evidence" value="ECO:0007669"/>
    <property type="project" value="UniProtKB-SubCell"/>
</dbReference>
<dbReference type="NCBIfam" id="NF002325">
    <property type="entry name" value="PRK01278.1"/>
    <property type="match status" value="1"/>
</dbReference>
<accession>A0AAV3NWB7</accession>
<dbReference type="InterPro" id="IPR015422">
    <property type="entry name" value="PyrdxlP-dep_Trfase_small"/>
</dbReference>
<dbReference type="InterPro" id="IPR015424">
    <property type="entry name" value="PyrdxlP-dep_Trfase"/>
</dbReference>
<evidence type="ECO:0000256" key="8">
    <source>
        <dbReference type="ARBA" id="ARBA00022679"/>
    </source>
</evidence>
<dbReference type="GO" id="GO:0030170">
    <property type="term" value="F:pyridoxal phosphate binding"/>
    <property type="evidence" value="ECO:0007669"/>
    <property type="project" value="InterPro"/>
</dbReference>
<proteinExistence type="inferred from homology"/>
<dbReference type="GO" id="GO:0009570">
    <property type="term" value="C:chloroplast stroma"/>
    <property type="evidence" value="ECO:0007669"/>
    <property type="project" value="TreeGrafter"/>
</dbReference>
<evidence type="ECO:0000313" key="12">
    <source>
        <dbReference type="EMBL" id="GAA0143539.1"/>
    </source>
</evidence>
<dbReference type="Pfam" id="PF00202">
    <property type="entry name" value="Aminotran_3"/>
    <property type="match status" value="1"/>
</dbReference>
<dbReference type="AlphaFoldDB" id="A0AAV3NWB7"/>
<dbReference type="NCBIfam" id="TIGR00707">
    <property type="entry name" value="argD"/>
    <property type="match status" value="1"/>
</dbReference>
<evidence type="ECO:0000256" key="4">
    <source>
        <dbReference type="ARBA" id="ARBA00005024"/>
    </source>
</evidence>
<evidence type="ECO:0000256" key="3">
    <source>
        <dbReference type="ARBA" id="ARBA00004173"/>
    </source>
</evidence>
<keyword evidence="13" id="KW-1185">Reference proteome</keyword>
<dbReference type="PIRSF" id="PIRSF000521">
    <property type="entry name" value="Transaminase_4ab_Lys_Orn"/>
    <property type="match status" value="1"/>
</dbReference>
<evidence type="ECO:0000256" key="5">
    <source>
        <dbReference type="ARBA" id="ARBA00008954"/>
    </source>
</evidence>
<comment type="caution">
    <text evidence="12">The sequence shown here is derived from an EMBL/GenBank/DDBJ whole genome shotgun (WGS) entry which is preliminary data.</text>
</comment>
<comment type="similarity">
    <text evidence="5 11">Belongs to the class-III pyridoxal-phosphate-dependent aminotransferase family.</text>
</comment>
<evidence type="ECO:0000256" key="11">
    <source>
        <dbReference type="RuleBase" id="RU003560"/>
    </source>
</evidence>
<keyword evidence="6" id="KW-0032">Aminotransferase</keyword>
<gene>
    <name evidence="12" type="ORF">LIER_04203</name>
</gene>
<dbReference type="GO" id="GO:0009853">
    <property type="term" value="P:photorespiration"/>
    <property type="evidence" value="ECO:0007669"/>
    <property type="project" value="UniProtKB-KW"/>
</dbReference>
<evidence type="ECO:0000256" key="2">
    <source>
        <dbReference type="ARBA" id="ARBA00001933"/>
    </source>
</evidence>
<comment type="subcellular location">
    <subcellularLocation>
        <location evidence="3">Mitochondrion</location>
    </subcellularLocation>
</comment>
<dbReference type="InterPro" id="IPR004636">
    <property type="entry name" value="AcOrn/SuccOrn_fam"/>
</dbReference>
<dbReference type="InterPro" id="IPR049704">
    <property type="entry name" value="Aminotrans_3_PPA_site"/>
</dbReference>
<keyword evidence="10" id="KW-0601">Photorespiration</keyword>
<dbReference type="HAMAP" id="MF_01107">
    <property type="entry name" value="ArgD_aminotrans_3"/>
    <property type="match status" value="1"/>
</dbReference>
<reference evidence="12 13" key="1">
    <citation type="submission" date="2024-01" db="EMBL/GenBank/DDBJ databases">
        <title>The complete chloroplast genome sequence of Lithospermum erythrorhizon: insights into the phylogenetic relationship among Boraginaceae species and the maternal lineages of purple gromwells.</title>
        <authorList>
            <person name="Okada T."/>
            <person name="Watanabe K."/>
        </authorList>
    </citation>
    <scope>NUCLEOTIDE SEQUENCE [LARGE SCALE GENOMIC DNA]</scope>
</reference>
<evidence type="ECO:0000256" key="9">
    <source>
        <dbReference type="ARBA" id="ARBA00022898"/>
    </source>
</evidence>
<dbReference type="FunFam" id="3.40.640.10:FF:000004">
    <property type="entry name" value="Acetylornithine aminotransferase"/>
    <property type="match status" value="1"/>
</dbReference>
<evidence type="ECO:0000256" key="10">
    <source>
        <dbReference type="ARBA" id="ARBA00023238"/>
    </source>
</evidence>